<name>A0A5C3KUP1_COPMA</name>
<proteinExistence type="predicted"/>
<reference evidence="1 2" key="1">
    <citation type="journal article" date="2019" name="Nat. Ecol. Evol.">
        <title>Megaphylogeny resolves global patterns of mushroom evolution.</title>
        <authorList>
            <person name="Varga T."/>
            <person name="Krizsan K."/>
            <person name="Foldi C."/>
            <person name="Dima B."/>
            <person name="Sanchez-Garcia M."/>
            <person name="Sanchez-Ramirez S."/>
            <person name="Szollosi G.J."/>
            <person name="Szarkandi J.G."/>
            <person name="Papp V."/>
            <person name="Albert L."/>
            <person name="Andreopoulos W."/>
            <person name="Angelini C."/>
            <person name="Antonin V."/>
            <person name="Barry K.W."/>
            <person name="Bougher N.L."/>
            <person name="Buchanan P."/>
            <person name="Buyck B."/>
            <person name="Bense V."/>
            <person name="Catcheside P."/>
            <person name="Chovatia M."/>
            <person name="Cooper J."/>
            <person name="Damon W."/>
            <person name="Desjardin D."/>
            <person name="Finy P."/>
            <person name="Geml J."/>
            <person name="Haridas S."/>
            <person name="Hughes K."/>
            <person name="Justo A."/>
            <person name="Karasinski D."/>
            <person name="Kautmanova I."/>
            <person name="Kiss B."/>
            <person name="Kocsube S."/>
            <person name="Kotiranta H."/>
            <person name="LaButti K.M."/>
            <person name="Lechner B.E."/>
            <person name="Liimatainen K."/>
            <person name="Lipzen A."/>
            <person name="Lukacs Z."/>
            <person name="Mihaltcheva S."/>
            <person name="Morgado L.N."/>
            <person name="Niskanen T."/>
            <person name="Noordeloos M.E."/>
            <person name="Ohm R.A."/>
            <person name="Ortiz-Santana B."/>
            <person name="Ovrebo C."/>
            <person name="Racz N."/>
            <person name="Riley R."/>
            <person name="Savchenko A."/>
            <person name="Shiryaev A."/>
            <person name="Soop K."/>
            <person name="Spirin V."/>
            <person name="Szebenyi C."/>
            <person name="Tomsovsky M."/>
            <person name="Tulloss R.E."/>
            <person name="Uehling J."/>
            <person name="Grigoriev I.V."/>
            <person name="Vagvolgyi C."/>
            <person name="Papp T."/>
            <person name="Martin F.M."/>
            <person name="Miettinen O."/>
            <person name="Hibbett D.S."/>
            <person name="Nagy L.G."/>
        </authorList>
    </citation>
    <scope>NUCLEOTIDE SEQUENCE [LARGE SCALE GENOMIC DNA]</scope>
    <source>
        <strain evidence="1 2">CBS 121175</strain>
    </source>
</reference>
<evidence type="ECO:0000313" key="1">
    <source>
        <dbReference type="EMBL" id="TFK24292.1"/>
    </source>
</evidence>
<organism evidence="1 2">
    <name type="scientific">Coprinopsis marcescibilis</name>
    <name type="common">Agaric fungus</name>
    <name type="synonym">Psathyrella marcescibilis</name>
    <dbReference type="NCBI Taxonomy" id="230819"/>
    <lineage>
        <taxon>Eukaryota</taxon>
        <taxon>Fungi</taxon>
        <taxon>Dikarya</taxon>
        <taxon>Basidiomycota</taxon>
        <taxon>Agaricomycotina</taxon>
        <taxon>Agaricomycetes</taxon>
        <taxon>Agaricomycetidae</taxon>
        <taxon>Agaricales</taxon>
        <taxon>Agaricineae</taxon>
        <taxon>Psathyrellaceae</taxon>
        <taxon>Coprinopsis</taxon>
    </lineage>
</organism>
<accession>A0A5C3KUP1</accession>
<dbReference type="EMBL" id="ML210203">
    <property type="protein sequence ID" value="TFK24292.1"/>
    <property type="molecule type" value="Genomic_DNA"/>
</dbReference>
<gene>
    <name evidence="1" type="ORF">FA15DRAFT_694545</name>
</gene>
<protein>
    <submittedName>
        <fullName evidence="1">Uncharacterized protein</fullName>
    </submittedName>
</protein>
<dbReference type="Proteomes" id="UP000307440">
    <property type="component" value="Unassembled WGS sequence"/>
</dbReference>
<dbReference type="AlphaFoldDB" id="A0A5C3KUP1"/>
<evidence type="ECO:0000313" key="2">
    <source>
        <dbReference type="Proteomes" id="UP000307440"/>
    </source>
</evidence>
<sequence length="294" mass="32689">MAECLKRMWVAAYGEGPSGKRSVVAVADGKNDARLTTLAGASDEELGPVRWRSEVGCKLEAKRLRDDLLRQEVAEKEISGWFLNWAKSGPKLPAAFWKPSHGLERISRGAPHERELTRATSFPPLRLARPGQYKYAIGNATPLSSERKDDVTKLSTSGLIRLSLLCRTPENRKKLPSNHSLTSHWPLVTGDIMMHLYQSSIPSGMLLILSPLKRENIVIGDKQQRIRGPGQQHTNVGVPSSSKPWSNLWSSFEKYICLPLSVNAFGDRATAGYIEHRSLRPNGFGIMIQAKQLN</sequence>
<keyword evidence="2" id="KW-1185">Reference proteome</keyword>